<feature type="binding site" evidence="17">
    <location>
        <position position="90"/>
    </location>
    <ligand>
        <name>Mg(2+)</name>
        <dbReference type="ChEBI" id="CHEBI:18420"/>
        <label>1</label>
    </ligand>
</feature>
<evidence type="ECO:0000256" key="14">
    <source>
        <dbReference type="ARBA" id="ARBA00023239"/>
    </source>
</evidence>
<feature type="binding site" evidence="17">
    <location>
        <position position="343"/>
    </location>
    <ligand>
        <name>Zn(2+)</name>
        <dbReference type="ChEBI" id="CHEBI:29105"/>
        <note>catalytic</note>
    </ligand>
</feature>
<dbReference type="InterPro" id="IPR017945">
    <property type="entry name" value="DHBP_synth_RibB-like_a/b_dom"/>
</dbReference>
<evidence type="ECO:0000313" key="20">
    <source>
        <dbReference type="EMBL" id="UNS95907.1"/>
    </source>
</evidence>
<dbReference type="EMBL" id="CP093846">
    <property type="protein sequence ID" value="UNS95907.1"/>
    <property type="molecule type" value="Genomic_DNA"/>
</dbReference>
<feature type="binding site" evidence="17">
    <location>
        <begin position="369"/>
        <end position="371"/>
    </location>
    <ligand>
        <name>GTP</name>
        <dbReference type="ChEBI" id="CHEBI:37565"/>
    </ligand>
</feature>
<comment type="catalytic activity">
    <reaction evidence="1 17">
        <text>D-ribulose 5-phosphate = (2S)-2-hydroxy-3-oxobutyl phosphate + formate + H(+)</text>
        <dbReference type="Rhea" id="RHEA:18457"/>
        <dbReference type="ChEBI" id="CHEBI:15378"/>
        <dbReference type="ChEBI" id="CHEBI:15740"/>
        <dbReference type="ChEBI" id="CHEBI:58121"/>
        <dbReference type="ChEBI" id="CHEBI:58830"/>
        <dbReference type="EC" id="4.1.99.12"/>
    </reaction>
</comment>
<evidence type="ECO:0000256" key="2">
    <source>
        <dbReference type="ARBA" id="ARBA00002284"/>
    </source>
</evidence>
<feature type="active site" description="Nucleophile; for GTP cyclohydrolase activity" evidence="17">
    <location>
        <position position="405"/>
    </location>
</feature>
<dbReference type="NCBIfam" id="TIGR00505">
    <property type="entry name" value="ribA"/>
    <property type="match status" value="1"/>
</dbReference>
<evidence type="ECO:0000256" key="11">
    <source>
        <dbReference type="ARBA" id="ARBA00022842"/>
    </source>
</evidence>
<gene>
    <name evidence="17" type="primary">ribBA</name>
    <name evidence="20" type="ORF">MMF93_04895</name>
</gene>
<keyword evidence="10 17" id="KW-0862">Zinc</keyword>
<evidence type="ECO:0000256" key="17">
    <source>
        <dbReference type="HAMAP-Rule" id="MF_01283"/>
    </source>
</evidence>
<evidence type="ECO:0000256" key="12">
    <source>
        <dbReference type="ARBA" id="ARBA00023134"/>
    </source>
</evidence>
<protein>
    <recommendedName>
        <fullName evidence="17">Riboflavin biosynthesis protein RibBA</fullName>
    </recommendedName>
    <domain>
        <recommendedName>
            <fullName evidence="17">3,4-dihydroxy-2-butanone 4-phosphate synthase</fullName>
            <shortName evidence="17">DHBP synthase</shortName>
            <ecNumber evidence="17">4.1.99.12</ecNumber>
        </recommendedName>
    </domain>
    <domain>
        <recommendedName>
            <fullName evidence="17">GTP cyclohydrolase-2</fullName>
            <ecNumber evidence="17">3.5.4.25</ecNumber>
        </recommendedName>
        <alternativeName>
            <fullName evidence="17">GTP cyclohydrolase II</fullName>
        </alternativeName>
    </domain>
</protein>
<feature type="region of interest" description="GTP cyclohydrolase II" evidence="17">
    <location>
        <begin position="266"/>
        <end position="485"/>
    </location>
</feature>
<feature type="domain" description="GTP cyclohydrolase II" evidence="19">
    <location>
        <begin position="272"/>
        <end position="446"/>
    </location>
</feature>
<evidence type="ECO:0000256" key="18">
    <source>
        <dbReference type="SAM" id="MobiDB-lite"/>
    </source>
</evidence>
<keyword evidence="6 17" id="KW-0686">Riboflavin biosynthesis</keyword>
<keyword evidence="15 17" id="KW-0511">Multifunctional enzyme</keyword>
<dbReference type="EC" id="4.1.99.12" evidence="17"/>
<dbReference type="InterPro" id="IPR016299">
    <property type="entry name" value="Riboflavin_synth_RibBA"/>
</dbReference>
<feature type="binding site" evidence="17">
    <location>
        <position position="90"/>
    </location>
    <ligand>
        <name>Mg(2+)</name>
        <dbReference type="ChEBI" id="CHEBI:18420"/>
        <label>2</label>
    </ligand>
</feature>
<keyword evidence="13 17" id="KW-0464">Manganese</keyword>
<dbReference type="Pfam" id="PF00926">
    <property type="entry name" value="DHBP_synthase"/>
    <property type="match status" value="1"/>
</dbReference>
<dbReference type="SUPFAM" id="SSF55821">
    <property type="entry name" value="YrdC/RibB"/>
    <property type="match status" value="1"/>
</dbReference>
<comment type="pathway">
    <text evidence="4 17">Cofactor biosynthesis; riboflavin biosynthesis; 2-hydroxy-3-oxobutyl phosphate from D-ribulose 5-phosphate: step 1/1.</text>
</comment>
<evidence type="ECO:0000256" key="16">
    <source>
        <dbReference type="ARBA" id="ARBA00049295"/>
    </source>
</evidence>
<dbReference type="Proteomes" id="UP001202244">
    <property type="component" value="Chromosome"/>
</dbReference>
<keyword evidence="9 17" id="KW-0378">Hydrolase</keyword>
<keyword evidence="14 17" id="KW-0456">Lyase</keyword>
<accession>A0ABY3XN86</accession>
<feature type="active site" description="Proton acceptor; for GTP cyclohydrolase activity" evidence="17">
    <location>
        <position position="403"/>
    </location>
</feature>
<dbReference type="Gene3D" id="3.40.50.10990">
    <property type="entry name" value="GTP cyclohydrolase II"/>
    <property type="match status" value="1"/>
</dbReference>
<feature type="binding site" evidence="17">
    <location>
        <position position="346"/>
    </location>
    <ligand>
        <name>GTP</name>
        <dbReference type="ChEBI" id="CHEBI:37565"/>
    </ligand>
</feature>
<evidence type="ECO:0000256" key="6">
    <source>
        <dbReference type="ARBA" id="ARBA00022619"/>
    </source>
</evidence>
<dbReference type="NCBIfam" id="NF006803">
    <property type="entry name" value="PRK09311.1"/>
    <property type="match status" value="1"/>
</dbReference>
<evidence type="ECO:0000256" key="13">
    <source>
        <dbReference type="ARBA" id="ARBA00023211"/>
    </source>
</evidence>
<dbReference type="EC" id="3.5.4.25" evidence="17"/>
<feature type="site" description="Essential for DHBP synthase activity" evidence="17">
    <location>
        <position position="228"/>
    </location>
</feature>
<comment type="cofactor">
    <cofactor evidence="17">
        <name>Zn(2+)</name>
        <dbReference type="ChEBI" id="CHEBI:29105"/>
    </cofactor>
    <text evidence="17">Binds 1 zinc ion per subunit.</text>
</comment>
<feature type="binding site" evidence="17">
    <location>
        <position position="228"/>
    </location>
    <ligand>
        <name>D-ribulose 5-phosphate</name>
        <dbReference type="ChEBI" id="CHEBI:58121"/>
    </ligand>
</feature>
<feature type="site" description="Essential for DHBP synthase activity" evidence="17">
    <location>
        <position position="190"/>
    </location>
</feature>
<reference evidence="20 21" key="1">
    <citation type="journal article" date="2023" name="Microbiol. Spectr.">
        <title>Synergy between Genome Mining, Metabolomics, and Bioinformatics Uncovers Antibacterial Chlorinated Carbazole Alkaloids and Their Biosynthetic Gene Cluster from Streptomyces tubbatahanensis sp. nov., a Novel Actinomycete Isolated from Sulu Sea, Philippines.</title>
        <authorList>
            <person name="Tenebro C.P."/>
            <person name="Trono D.J.V.L."/>
            <person name="Balida L.A.P."/>
            <person name="Bayog L.K.A."/>
            <person name="Bruna J.R."/>
            <person name="Sabido E.M."/>
            <person name="Caspe D.P.C."/>
            <person name="de Los Santos E.L.C."/>
            <person name="Saludes J.P."/>
            <person name="Dalisay D.S."/>
        </authorList>
    </citation>
    <scope>NUCLEOTIDE SEQUENCE [LARGE SCALE GENOMIC DNA]</scope>
    <source>
        <strain evidence="20 21">DSD3025</strain>
    </source>
</reference>
<dbReference type="NCBIfam" id="TIGR00506">
    <property type="entry name" value="ribB"/>
    <property type="match status" value="1"/>
</dbReference>
<evidence type="ECO:0000313" key="21">
    <source>
        <dbReference type="Proteomes" id="UP001202244"/>
    </source>
</evidence>
<feature type="binding site" evidence="17">
    <location>
        <begin position="204"/>
        <end position="208"/>
    </location>
    <ligand>
        <name>D-ribulose 5-phosphate</name>
        <dbReference type="ChEBI" id="CHEBI:58121"/>
    </ligand>
</feature>
<organism evidence="20 21">
    <name type="scientific">Streptomyces tubbatahanensis</name>
    <dbReference type="NCBI Taxonomy" id="2923272"/>
    <lineage>
        <taxon>Bacteria</taxon>
        <taxon>Bacillati</taxon>
        <taxon>Actinomycetota</taxon>
        <taxon>Actinomycetes</taxon>
        <taxon>Kitasatosporales</taxon>
        <taxon>Streptomycetaceae</taxon>
        <taxon>Streptomyces</taxon>
    </lineage>
</organism>
<evidence type="ECO:0000256" key="5">
    <source>
        <dbReference type="ARBA" id="ARBA00005520"/>
    </source>
</evidence>
<keyword evidence="21" id="KW-1185">Reference proteome</keyword>
<keyword evidence="8 17" id="KW-0547">Nucleotide-binding</keyword>
<comment type="catalytic activity">
    <reaction evidence="16 17">
        <text>GTP + 4 H2O = 2,5-diamino-6-hydroxy-4-(5-phosphoribosylamino)-pyrimidine + formate + 2 phosphate + 3 H(+)</text>
        <dbReference type="Rhea" id="RHEA:23704"/>
        <dbReference type="ChEBI" id="CHEBI:15377"/>
        <dbReference type="ChEBI" id="CHEBI:15378"/>
        <dbReference type="ChEBI" id="CHEBI:15740"/>
        <dbReference type="ChEBI" id="CHEBI:37565"/>
        <dbReference type="ChEBI" id="CHEBI:43474"/>
        <dbReference type="ChEBI" id="CHEBI:58614"/>
        <dbReference type="EC" id="3.5.4.25"/>
    </reaction>
</comment>
<dbReference type="InterPro" id="IPR036144">
    <property type="entry name" value="RibA-like_sf"/>
</dbReference>
<dbReference type="InterPro" id="IPR000926">
    <property type="entry name" value="RibA"/>
</dbReference>
<dbReference type="GO" id="GO:0008686">
    <property type="term" value="F:3,4-dihydroxy-2-butanone-4-phosphate synthase activity"/>
    <property type="evidence" value="ECO:0007669"/>
    <property type="project" value="UniProtKB-EC"/>
</dbReference>
<dbReference type="GO" id="GO:0003935">
    <property type="term" value="F:GTP cyclohydrolase II activity"/>
    <property type="evidence" value="ECO:0007669"/>
    <property type="project" value="UniProtKB-EC"/>
</dbReference>
<dbReference type="InterPro" id="IPR000422">
    <property type="entry name" value="DHBP_synthase_RibB"/>
</dbReference>
<feature type="binding site" evidence="17">
    <location>
        <position position="391"/>
    </location>
    <ligand>
        <name>GTP</name>
        <dbReference type="ChEBI" id="CHEBI:37565"/>
    </ligand>
</feature>
<dbReference type="NCBIfam" id="NF001591">
    <property type="entry name" value="PRK00393.1"/>
    <property type="match status" value="1"/>
</dbReference>
<feature type="binding site" evidence="17">
    <location>
        <position position="330"/>
    </location>
    <ligand>
        <name>Zn(2+)</name>
        <dbReference type="ChEBI" id="CHEBI:29105"/>
        <note>catalytic</note>
    </ligand>
</feature>
<evidence type="ECO:0000256" key="15">
    <source>
        <dbReference type="ARBA" id="ARBA00023268"/>
    </source>
</evidence>
<comment type="function">
    <text evidence="17">Catalyzes the conversion of GTP to 2,5-diamino-6-ribosylamino-4(3H)-pyrimidinone 5'-phosphate (DARP), formate and pyrophosphate.</text>
</comment>
<evidence type="ECO:0000256" key="8">
    <source>
        <dbReference type="ARBA" id="ARBA00022741"/>
    </source>
</evidence>
<evidence type="ECO:0000256" key="1">
    <source>
        <dbReference type="ARBA" id="ARBA00000141"/>
    </source>
</evidence>
<keyword evidence="11 17" id="KW-0460">Magnesium</keyword>
<comment type="function">
    <text evidence="2 17">Catalyzes the conversion of D-ribulose 5-phosphate to formate and 3,4-dihydroxy-2-butanone 4-phosphate.</text>
</comment>
<comment type="similarity">
    <text evidence="5 17">In the N-terminal section; belongs to the DHBP synthase family.</text>
</comment>
<feature type="compositionally biased region" description="Basic and acidic residues" evidence="18">
    <location>
        <begin position="1"/>
        <end position="10"/>
    </location>
</feature>
<dbReference type="RefSeq" id="WP_242749836.1">
    <property type="nucleotide sequence ID" value="NZ_CP093846.1"/>
</dbReference>
<proteinExistence type="inferred from homology"/>
<dbReference type="HAMAP" id="MF_01283">
    <property type="entry name" value="RibBA"/>
    <property type="match status" value="1"/>
</dbReference>
<dbReference type="PANTHER" id="PTHR21327">
    <property type="entry name" value="GTP CYCLOHYDROLASE II-RELATED"/>
    <property type="match status" value="1"/>
</dbReference>
<dbReference type="SUPFAM" id="SSF142695">
    <property type="entry name" value="RibA-like"/>
    <property type="match status" value="1"/>
</dbReference>
<sequence>MTSLPNRHDVPAPAAGAASQPGRTAGRADPLPTAGEADPLPTAGAADPLPTAGAAGGGAHLDLVLDPVEEAVRDLAEGRPVVVVDDESRENEGDLVVAAELITPELVAFMMSECRGLICTPMEAADLDRLSLPQMVAENTESMGTAFTVSVDATGAHGVTTGISAADRAATIRLLAAAEATAEDFVRPGHAFPLRARPGGVLARTGHTEAGVDLARLAGLRPAAAIVEIAGEDGAMLRLPELVPFARKHGLRIISIEDLVAYRRSAEPTVRREAATRLPTRHGEFRAYGYRSTVDGVEHIALVTGDIAGPTASGGAVGGEDVLVRVHSECLTGDVFGSQRCDCGPQLEASLERVQEEGRGIVLYLRGHEGRGIGLLSKLRAYELQEHGRDTLDANLELGLPADARDYAAAAQILTDLGVRSLRLLTNNPDKTAALLRHGLRVTGREPMPVQAGEHNLRYLRTKRDRMGHDLPWLDADRTSPCGTQ</sequence>
<feature type="binding site" evidence="17">
    <location>
        <begin position="325"/>
        <end position="329"/>
    </location>
    <ligand>
        <name>GTP</name>
        <dbReference type="ChEBI" id="CHEBI:37565"/>
    </ligand>
</feature>
<feature type="binding site" evidence="17">
    <location>
        <position position="207"/>
    </location>
    <ligand>
        <name>Mg(2+)</name>
        <dbReference type="ChEBI" id="CHEBI:18420"/>
        <label>2</label>
    </ligand>
</feature>
<feature type="binding site" evidence="17">
    <location>
        <begin position="89"/>
        <end position="90"/>
    </location>
    <ligand>
        <name>D-ribulose 5-phosphate</name>
        <dbReference type="ChEBI" id="CHEBI:58121"/>
    </ligand>
</feature>
<feature type="binding site" evidence="17">
    <location>
        <position position="341"/>
    </location>
    <ligand>
        <name>Zn(2+)</name>
        <dbReference type="ChEBI" id="CHEBI:29105"/>
        <note>catalytic</note>
    </ligand>
</feature>
<evidence type="ECO:0000256" key="7">
    <source>
        <dbReference type="ARBA" id="ARBA00022723"/>
    </source>
</evidence>
<feature type="region of interest" description="DHBP synthase" evidence="17">
    <location>
        <begin position="1"/>
        <end position="265"/>
    </location>
</feature>
<comment type="similarity">
    <text evidence="17">In the C-terminal section; belongs to the GTP cyclohydrolase II family.</text>
</comment>
<dbReference type="HAMAP" id="MF_00179">
    <property type="entry name" value="RibA"/>
    <property type="match status" value="1"/>
</dbReference>
<dbReference type="PANTHER" id="PTHR21327:SF18">
    <property type="entry name" value="3,4-DIHYDROXY-2-BUTANONE 4-PHOSPHATE SYNTHASE"/>
    <property type="match status" value="1"/>
</dbReference>
<feature type="compositionally biased region" description="Low complexity" evidence="18">
    <location>
        <begin position="37"/>
        <end position="53"/>
    </location>
</feature>
<feature type="binding site" evidence="17">
    <location>
        <position position="431"/>
    </location>
    <ligand>
        <name>GTP</name>
        <dbReference type="ChEBI" id="CHEBI:37565"/>
    </ligand>
</feature>
<dbReference type="Pfam" id="PF00925">
    <property type="entry name" value="GTP_cyclohydro2"/>
    <property type="match status" value="1"/>
</dbReference>
<feature type="binding site" evidence="17">
    <location>
        <position position="94"/>
    </location>
    <ligand>
        <name>D-ribulose 5-phosphate</name>
        <dbReference type="ChEBI" id="CHEBI:58121"/>
    </ligand>
</feature>
<comment type="cofactor">
    <cofactor evidence="17">
        <name>Mg(2+)</name>
        <dbReference type="ChEBI" id="CHEBI:18420"/>
    </cofactor>
    <cofactor evidence="17">
        <name>Mn(2+)</name>
        <dbReference type="ChEBI" id="CHEBI:29035"/>
    </cofactor>
    <text evidence="17">Binds 2 divalent metal cations per subunit. Magnesium or manganese.</text>
</comment>
<dbReference type="Gene3D" id="3.90.870.10">
    <property type="entry name" value="DHBP synthase"/>
    <property type="match status" value="1"/>
</dbReference>
<evidence type="ECO:0000256" key="9">
    <source>
        <dbReference type="ARBA" id="ARBA00022801"/>
    </source>
</evidence>
<evidence type="ECO:0000256" key="3">
    <source>
        <dbReference type="ARBA" id="ARBA00004853"/>
    </source>
</evidence>
<name>A0ABY3XN86_9ACTN</name>
<keyword evidence="7 17" id="KW-0479">Metal-binding</keyword>
<keyword evidence="12 17" id="KW-0342">GTP-binding</keyword>
<evidence type="ECO:0000256" key="10">
    <source>
        <dbReference type="ARBA" id="ARBA00022833"/>
    </source>
</evidence>
<evidence type="ECO:0000256" key="4">
    <source>
        <dbReference type="ARBA" id="ARBA00004904"/>
    </source>
</evidence>
<dbReference type="CDD" id="cd00641">
    <property type="entry name" value="GTP_cyclohydro2"/>
    <property type="match status" value="1"/>
</dbReference>
<dbReference type="InterPro" id="IPR032677">
    <property type="entry name" value="GTP_cyclohydro_II"/>
</dbReference>
<comment type="pathway">
    <text evidence="3 17">Cofactor biosynthesis; riboflavin biosynthesis; 5-amino-6-(D-ribitylamino)uracil from GTP: step 1/4.</text>
</comment>
<evidence type="ECO:0000259" key="19">
    <source>
        <dbReference type="Pfam" id="PF00925"/>
    </source>
</evidence>
<feature type="binding site" evidence="17">
    <location>
        <position position="426"/>
    </location>
    <ligand>
        <name>GTP</name>
        <dbReference type="ChEBI" id="CHEBI:37565"/>
    </ligand>
</feature>
<dbReference type="PIRSF" id="PIRSF001259">
    <property type="entry name" value="RibA"/>
    <property type="match status" value="1"/>
</dbReference>
<dbReference type="HAMAP" id="MF_00180">
    <property type="entry name" value="RibB"/>
    <property type="match status" value="1"/>
</dbReference>
<feature type="region of interest" description="Disordered" evidence="18">
    <location>
        <begin position="1"/>
        <end position="53"/>
    </location>
</feature>